<gene>
    <name evidence="3" type="ORF">EB796_010704</name>
    <name evidence="2" type="ORF">EB796_019387</name>
</gene>
<evidence type="ECO:0000256" key="1">
    <source>
        <dbReference type="SAM" id="Phobius"/>
    </source>
</evidence>
<dbReference type="EMBL" id="VXIV02001646">
    <property type="protein sequence ID" value="KAF6030986.1"/>
    <property type="molecule type" value="Genomic_DNA"/>
</dbReference>
<evidence type="ECO:0000313" key="2">
    <source>
        <dbReference type="EMBL" id="KAF6022305.1"/>
    </source>
</evidence>
<name>A0A7J7K060_BUGNE</name>
<keyword evidence="1" id="KW-0812">Transmembrane</keyword>
<keyword evidence="1" id="KW-0472">Membrane</keyword>
<reference evidence="3 4" key="2">
    <citation type="submission" date="2020-06" db="EMBL/GenBank/DDBJ databases">
        <title>Draft genome of Bugula neritina, a colonial animal packing powerful symbionts and potential medicines.</title>
        <authorList>
            <person name="Rayko M."/>
        </authorList>
    </citation>
    <scope>NUCLEOTIDE SEQUENCE [LARGE SCALE GENOMIC DNA]</scope>
    <source>
        <strain evidence="3">Kwan_BN1</strain>
    </source>
</reference>
<proteinExistence type="predicted"/>
<comment type="caution">
    <text evidence="3">The sequence shown here is derived from an EMBL/GenBank/DDBJ whole genome shotgun (WGS) entry which is preliminary data.</text>
</comment>
<dbReference type="Proteomes" id="UP000593567">
    <property type="component" value="Unassembled WGS sequence"/>
</dbReference>
<keyword evidence="1" id="KW-1133">Transmembrane helix</keyword>
<reference evidence="3 4" key="1">
    <citation type="submission" date="2019-09" db="EMBL/GenBank/DDBJ databases">
        <authorList>
            <person name="Raiko M."/>
            <person name="Komissarov A."/>
            <person name="Rhodes A."/>
            <person name="Kliver S."/>
            <person name="Lim-Fong G."/>
            <person name="Kwan J."/>
            <person name="O'Brien S.J."/>
            <person name="Lopez J.V."/>
        </authorList>
    </citation>
    <scope>NUCLEOTIDE SEQUENCE [LARGE SCALE GENOMIC DNA]</scope>
    <source>
        <strain evidence="3">Kwan_BN1</strain>
    </source>
</reference>
<feature type="transmembrane region" description="Helical" evidence="1">
    <location>
        <begin position="6"/>
        <end position="24"/>
    </location>
</feature>
<accession>A0A7J7K060</accession>
<protein>
    <submittedName>
        <fullName evidence="3">Uncharacterized protein</fullName>
    </submittedName>
</protein>
<dbReference type="AlphaFoldDB" id="A0A7J7K060"/>
<sequence>MIQVCGAKSAILSATNLFIFYVLTRNVYITFPSKASDFFLILKQLDSFISVYIILYSLCNIGIMRWYFNFGFMLFSALDFINFSLHRCIYYFCQLAM</sequence>
<evidence type="ECO:0000313" key="4">
    <source>
        <dbReference type="Proteomes" id="UP000593567"/>
    </source>
</evidence>
<keyword evidence="4" id="KW-1185">Reference proteome</keyword>
<organism evidence="3 4">
    <name type="scientific">Bugula neritina</name>
    <name type="common">Brown bryozoan</name>
    <name type="synonym">Sertularia neritina</name>
    <dbReference type="NCBI Taxonomy" id="10212"/>
    <lineage>
        <taxon>Eukaryota</taxon>
        <taxon>Metazoa</taxon>
        <taxon>Spiralia</taxon>
        <taxon>Lophotrochozoa</taxon>
        <taxon>Bryozoa</taxon>
        <taxon>Gymnolaemata</taxon>
        <taxon>Cheilostomatida</taxon>
        <taxon>Flustrina</taxon>
        <taxon>Buguloidea</taxon>
        <taxon>Bugulidae</taxon>
        <taxon>Bugula</taxon>
    </lineage>
</organism>
<dbReference type="EMBL" id="VXIV02002869">
    <property type="protein sequence ID" value="KAF6022305.1"/>
    <property type="molecule type" value="Genomic_DNA"/>
</dbReference>
<feature type="transmembrane region" description="Helical" evidence="1">
    <location>
        <begin position="45"/>
        <end position="68"/>
    </location>
</feature>
<evidence type="ECO:0000313" key="3">
    <source>
        <dbReference type="EMBL" id="KAF6030986.1"/>
    </source>
</evidence>